<evidence type="ECO:0000313" key="3">
    <source>
        <dbReference type="EMBL" id="TMP28548.1"/>
    </source>
</evidence>
<dbReference type="SUPFAM" id="SSF109604">
    <property type="entry name" value="HD-domain/PDEase-like"/>
    <property type="match status" value="1"/>
</dbReference>
<dbReference type="NCBIfam" id="NF003429">
    <property type="entry name" value="PRK04926.1"/>
    <property type="match status" value="1"/>
</dbReference>
<dbReference type="InterPro" id="IPR023293">
    <property type="entry name" value="dGTP_triP_hydro_central_sf"/>
</dbReference>
<dbReference type="OrthoDB" id="9803619at2"/>
<dbReference type="InterPro" id="IPR027432">
    <property type="entry name" value="dGTP_triphosphohydrolase_C"/>
</dbReference>
<dbReference type="Gene3D" id="1.10.3210.10">
    <property type="entry name" value="Hypothetical protein af1432"/>
    <property type="match status" value="1"/>
</dbReference>
<accession>A0A5S3WN02</accession>
<evidence type="ECO:0000259" key="2">
    <source>
        <dbReference type="PROSITE" id="PS51831"/>
    </source>
</evidence>
<reference evidence="4" key="2">
    <citation type="submission" date="2019-06" db="EMBL/GenBank/DDBJ databases">
        <title>Co-occurence of chitin degradation, pigmentation and bioactivity in marine Pseudoalteromonas.</title>
        <authorList>
            <person name="Sonnenschein E.C."/>
            <person name="Bech P.K."/>
        </authorList>
    </citation>
    <scope>NUCLEOTIDE SEQUENCE [LARGE SCALE GENOMIC DNA]</scope>
    <source>
        <strain evidence="4">S2676</strain>
    </source>
</reference>
<dbReference type="InterPro" id="IPR003607">
    <property type="entry name" value="HD/PDEase_dom"/>
</dbReference>
<comment type="caution">
    <text evidence="3">The sequence shown here is derived from an EMBL/GenBank/DDBJ whole genome shotgun (WGS) entry which is preliminary data.</text>
</comment>
<organism evidence="3 4">
    <name type="scientific">Pseudoalteromonas rubra</name>
    <dbReference type="NCBI Taxonomy" id="43658"/>
    <lineage>
        <taxon>Bacteria</taxon>
        <taxon>Pseudomonadati</taxon>
        <taxon>Pseudomonadota</taxon>
        <taxon>Gammaproteobacteria</taxon>
        <taxon>Alteromonadales</taxon>
        <taxon>Pseudoalteromonadaceae</taxon>
        <taxon>Pseudoalteromonas</taxon>
    </lineage>
</organism>
<proteinExistence type="predicted"/>
<name>A0A5S3WN02_9GAMM</name>
<sequence length="491" mass="55850">MMATLSSKIRADRPYNFKSEKLYKQFESDRNRIITSAAVRRLQQKTQVFPLERNAAVRSRLTHSLEVQQAGRYICQLICELLDPQNNHQSLSSEYRHMLESIVEMACLMHDIGNPPFGHFGEAAISDWLDGHIDELFKQLSGRAMHPDVLRDLTHFEGNAQGIRLVHTLLNLNLTYSQVSGIMKYTRCGTEAPPEQQQPQGYLKKKVGFYLSEQGYIDRLTEALHIAPGCRAPFSYIMEAADDISYGMADLEDAVEKNILSYSQLQTALLNTYAALSAHLPESDRGLMADMIRVAKRRSEKIAGNQSQFFVFLRVEVNQKLPKHAAEQFVNNLDAVTAGHFNQALIEDGSACHLLIKTFKQVAKKWAFSHPEVEGRELQGYRVISGLLNIYEPLLHLSKAQFAQLMDIPLPTDTQVPAISIYSARLFKKLPEKHKQAYRSALNSDTMNATIPDPAEREFYLRVRLVIDYISGMTDQFAFDEYRAFQVIDEI</sequence>
<dbReference type="InterPro" id="IPR006674">
    <property type="entry name" value="HD_domain"/>
</dbReference>
<dbReference type="NCBIfam" id="TIGR01353">
    <property type="entry name" value="dGTP_triPase"/>
    <property type="match status" value="1"/>
</dbReference>
<dbReference type="Proteomes" id="UP000310249">
    <property type="component" value="Unassembled WGS sequence"/>
</dbReference>
<dbReference type="Pfam" id="PF01966">
    <property type="entry name" value="HD"/>
    <property type="match status" value="1"/>
</dbReference>
<dbReference type="GO" id="GO:0006203">
    <property type="term" value="P:dGTP catabolic process"/>
    <property type="evidence" value="ECO:0007669"/>
    <property type="project" value="TreeGrafter"/>
</dbReference>
<protein>
    <submittedName>
        <fullName evidence="3">dGTPase</fullName>
    </submittedName>
</protein>
<dbReference type="PANTHER" id="PTHR11373">
    <property type="entry name" value="DEOXYNUCLEOSIDE TRIPHOSPHATE TRIPHOSPHOHYDROLASE"/>
    <property type="match status" value="1"/>
</dbReference>
<dbReference type="PANTHER" id="PTHR11373:SF32">
    <property type="entry name" value="DEOXYGUANOSINETRIPHOSPHATE TRIPHOSPHOHYDROLASE"/>
    <property type="match status" value="1"/>
</dbReference>
<dbReference type="SMART" id="SM00471">
    <property type="entry name" value="HDc"/>
    <property type="match status" value="1"/>
</dbReference>
<dbReference type="InterPro" id="IPR026875">
    <property type="entry name" value="PHydrolase_assoc_dom"/>
</dbReference>
<dbReference type="InterPro" id="IPR006261">
    <property type="entry name" value="dGTPase"/>
</dbReference>
<dbReference type="AlphaFoldDB" id="A0A5S3WN02"/>
<dbReference type="Gene3D" id="1.10.3550.10">
    <property type="entry name" value="eoxyguanosinetriphosphate triphosphohydrolase domain-like"/>
    <property type="match status" value="1"/>
</dbReference>
<reference evidence="3 4" key="1">
    <citation type="submission" date="2018-01" db="EMBL/GenBank/DDBJ databases">
        <authorList>
            <person name="Paulsen S."/>
            <person name="Gram L.K."/>
        </authorList>
    </citation>
    <scope>NUCLEOTIDE SEQUENCE [LARGE SCALE GENOMIC DNA]</scope>
    <source>
        <strain evidence="3 4">S2676</strain>
    </source>
</reference>
<dbReference type="Gene3D" id="1.10.3410.10">
    <property type="entry name" value="putative deoxyguanosinetriphosphate triphosphohydrolase like domain"/>
    <property type="match status" value="1"/>
</dbReference>
<evidence type="ECO:0000256" key="1">
    <source>
        <dbReference type="ARBA" id="ARBA00022801"/>
    </source>
</evidence>
<dbReference type="PROSITE" id="PS51831">
    <property type="entry name" value="HD"/>
    <property type="match status" value="1"/>
</dbReference>
<dbReference type="Pfam" id="PF13286">
    <property type="entry name" value="HD_assoc"/>
    <property type="match status" value="1"/>
</dbReference>
<dbReference type="GO" id="GO:0008832">
    <property type="term" value="F:dGTPase activity"/>
    <property type="evidence" value="ECO:0007669"/>
    <property type="project" value="TreeGrafter"/>
</dbReference>
<dbReference type="EMBL" id="PNCI01000024">
    <property type="protein sequence ID" value="TMP28548.1"/>
    <property type="molecule type" value="Genomic_DNA"/>
</dbReference>
<evidence type="ECO:0000313" key="4">
    <source>
        <dbReference type="Proteomes" id="UP000310249"/>
    </source>
</evidence>
<gene>
    <name evidence="3" type="ORF">CWB99_11585</name>
</gene>
<dbReference type="InterPro" id="IPR050135">
    <property type="entry name" value="dGTPase-like"/>
</dbReference>
<feature type="domain" description="HD" evidence="2">
    <location>
        <begin position="60"/>
        <end position="247"/>
    </location>
</feature>
<keyword evidence="1" id="KW-0378">Hydrolase</keyword>
<dbReference type="CDD" id="cd00077">
    <property type="entry name" value="HDc"/>
    <property type="match status" value="1"/>
</dbReference>